<protein>
    <submittedName>
        <fullName evidence="1">Uncharacterized protein</fullName>
    </submittedName>
</protein>
<comment type="caution">
    <text evidence="1">The sequence shown here is derived from an EMBL/GenBank/DDBJ whole genome shotgun (WGS) entry which is preliminary data.</text>
</comment>
<organism evidence="1 2">
    <name type="scientific">Parasponia andersonii</name>
    <name type="common">Sponia andersonii</name>
    <dbReference type="NCBI Taxonomy" id="3476"/>
    <lineage>
        <taxon>Eukaryota</taxon>
        <taxon>Viridiplantae</taxon>
        <taxon>Streptophyta</taxon>
        <taxon>Embryophyta</taxon>
        <taxon>Tracheophyta</taxon>
        <taxon>Spermatophyta</taxon>
        <taxon>Magnoliopsida</taxon>
        <taxon>eudicotyledons</taxon>
        <taxon>Gunneridae</taxon>
        <taxon>Pentapetalae</taxon>
        <taxon>rosids</taxon>
        <taxon>fabids</taxon>
        <taxon>Rosales</taxon>
        <taxon>Cannabaceae</taxon>
        <taxon>Parasponia</taxon>
    </lineage>
</organism>
<name>A0A2P5A5Z2_PARAD</name>
<accession>A0A2P5A5Z2</accession>
<sequence>MYRIHAKVGSKHIDAVGLVNYCSIKLVSSLKLELDSSASSSGLATISGPKAMEHCLLEEAPAKVWEADSCFNSPTKVGRLRTH</sequence>
<dbReference type="EMBL" id="JXTB01000897">
    <property type="protein sequence ID" value="PON31928.1"/>
    <property type="molecule type" value="Genomic_DNA"/>
</dbReference>
<proteinExistence type="predicted"/>
<gene>
    <name evidence="1" type="ORF">PanWU01x14_365680</name>
</gene>
<evidence type="ECO:0000313" key="2">
    <source>
        <dbReference type="Proteomes" id="UP000237105"/>
    </source>
</evidence>
<dbReference type="AlphaFoldDB" id="A0A2P5A5Z2"/>
<keyword evidence="2" id="KW-1185">Reference proteome</keyword>
<evidence type="ECO:0000313" key="1">
    <source>
        <dbReference type="EMBL" id="PON31928.1"/>
    </source>
</evidence>
<reference evidence="2" key="1">
    <citation type="submission" date="2016-06" db="EMBL/GenBank/DDBJ databases">
        <title>Parallel loss of symbiosis genes in relatives of nitrogen-fixing non-legume Parasponia.</title>
        <authorList>
            <person name="Van Velzen R."/>
            <person name="Holmer R."/>
            <person name="Bu F."/>
            <person name="Rutten L."/>
            <person name="Van Zeijl A."/>
            <person name="Liu W."/>
            <person name="Santuari L."/>
            <person name="Cao Q."/>
            <person name="Sharma T."/>
            <person name="Shen D."/>
            <person name="Roswanjaya Y."/>
            <person name="Wardhani T."/>
            <person name="Kalhor M.S."/>
            <person name="Jansen J."/>
            <person name="Van den Hoogen J."/>
            <person name="Gungor B."/>
            <person name="Hartog M."/>
            <person name="Hontelez J."/>
            <person name="Verver J."/>
            <person name="Yang W.-C."/>
            <person name="Schijlen E."/>
            <person name="Repin R."/>
            <person name="Schilthuizen M."/>
            <person name="Schranz E."/>
            <person name="Heidstra R."/>
            <person name="Miyata K."/>
            <person name="Fedorova E."/>
            <person name="Kohlen W."/>
            <person name="Bisseling T."/>
            <person name="Smit S."/>
            <person name="Geurts R."/>
        </authorList>
    </citation>
    <scope>NUCLEOTIDE SEQUENCE [LARGE SCALE GENOMIC DNA]</scope>
    <source>
        <strain evidence="2">cv. WU1-14</strain>
    </source>
</reference>
<dbReference type="Proteomes" id="UP000237105">
    <property type="component" value="Unassembled WGS sequence"/>
</dbReference>